<dbReference type="GO" id="GO:0019646">
    <property type="term" value="P:aerobic electron transport chain"/>
    <property type="evidence" value="ECO:0007669"/>
    <property type="project" value="InterPro"/>
</dbReference>
<feature type="transmembrane region" description="Helical" evidence="12">
    <location>
        <begin position="395"/>
        <end position="419"/>
    </location>
</feature>
<comment type="caution">
    <text evidence="13">The sequence shown here is derived from an EMBL/GenBank/DDBJ whole genome shotgun (WGS) entry which is preliminary data.</text>
</comment>
<keyword evidence="4 12" id="KW-1003">Cell membrane</keyword>
<dbReference type="Proteomes" id="UP000027931">
    <property type="component" value="Unassembled WGS sequence"/>
</dbReference>
<dbReference type="InterPro" id="IPR002585">
    <property type="entry name" value="Cyt-d_ubiquinol_oxidase_su_1"/>
</dbReference>
<evidence type="ECO:0000256" key="7">
    <source>
        <dbReference type="ARBA" id="ARBA00022723"/>
    </source>
</evidence>
<dbReference type="GO" id="GO:0009055">
    <property type="term" value="F:electron transfer activity"/>
    <property type="evidence" value="ECO:0007669"/>
    <property type="project" value="UniProtKB-UniRule"/>
</dbReference>
<dbReference type="GO" id="GO:0070069">
    <property type="term" value="C:cytochrome complex"/>
    <property type="evidence" value="ECO:0007669"/>
    <property type="project" value="UniProtKB-UniRule"/>
</dbReference>
<feature type="transmembrane region" description="Helical" evidence="12">
    <location>
        <begin position="128"/>
        <end position="152"/>
    </location>
</feature>
<keyword evidence="5 12" id="KW-0349">Heme</keyword>
<dbReference type="OrthoDB" id="9807042at2"/>
<evidence type="ECO:0000313" key="13">
    <source>
        <dbReference type="EMBL" id="KEO82471.1"/>
    </source>
</evidence>
<keyword evidence="11 12" id="KW-0472">Membrane</keyword>
<dbReference type="EMBL" id="JMIR01000022">
    <property type="protein sequence ID" value="KEO82471.1"/>
    <property type="molecule type" value="Genomic_DNA"/>
</dbReference>
<keyword evidence="6 12" id="KW-0812">Transmembrane</keyword>
<comment type="similarity">
    <text evidence="2 12">Belongs to the cytochrome ubiquinol oxidase subunit 1 family.</text>
</comment>
<feature type="transmembrane region" description="Helical" evidence="12">
    <location>
        <begin position="60"/>
        <end position="81"/>
    </location>
</feature>
<evidence type="ECO:0000256" key="1">
    <source>
        <dbReference type="ARBA" id="ARBA00004651"/>
    </source>
</evidence>
<feature type="transmembrane region" description="Helical" evidence="12">
    <location>
        <begin position="219"/>
        <end position="237"/>
    </location>
</feature>
<keyword evidence="14" id="KW-1185">Reference proteome</keyword>
<dbReference type="PIRSF" id="PIRSF006446">
    <property type="entry name" value="Cyt_quinol_oxidase_1"/>
    <property type="match status" value="1"/>
</dbReference>
<evidence type="ECO:0000313" key="14">
    <source>
        <dbReference type="Proteomes" id="UP000027931"/>
    </source>
</evidence>
<comment type="subcellular location">
    <subcellularLocation>
        <location evidence="1">Cell membrane</location>
        <topology evidence="1">Multi-pass membrane protein</topology>
    </subcellularLocation>
</comment>
<dbReference type="GO" id="GO:0016682">
    <property type="term" value="F:oxidoreductase activity, acting on diphenols and related substances as donors, oxygen as acceptor"/>
    <property type="evidence" value="ECO:0007669"/>
    <property type="project" value="TreeGrafter"/>
</dbReference>
<evidence type="ECO:0000256" key="9">
    <source>
        <dbReference type="ARBA" id="ARBA00022989"/>
    </source>
</evidence>
<dbReference type="eggNOG" id="COG1271">
    <property type="taxonomic scope" value="Bacteria"/>
</dbReference>
<dbReference type="Pfam" id="PF01654">
    <property type="entry name" value="Cyt_bd_oxida_I"/>
    <property type="match status" value="1"/>
</dbReference>
<name>A0A074LJX6_9BACL</name>
<dbReference type="AlphaFoldDB" id="A0A074LJX6"/>
<dbReference type="GO" id="GO:0005886">
    <property type="term" value="C:plasma membrane"/>
    <property type="evidence" value="ECO:0007669"/>
    <property type="project" value="UniProtKB-SubCell"/>
</dbReference>
<dbReference type="RefSeq" id="WP_038090377.1">
    <property type="nucleotide sequence ID" value="NZ_JMIR01000022.1"/>
</dbReference>
<evidence type="ECO:0000256" key="4">
    <source>
        <dbReference type="ARBA" id="ARBA00022475"/>
    </source>
</evidence>
<keyword evidence="3 12" id="KW-0813">Transport</keyword>
<dbReference type="GO" id="GO:0046872">
    <property type="term" value="F:metal ion binding"/>
    <property type="evidence" value="ECO:0007669"/>
    <property type="project" value="UniProtKB-UniRule"/>
</dbReference>
<evidence type="ECO:0000256" key="2">
    <source>
        <dbReference type="ARBA" id="ARBA00009819"/>
    </source>
</evidence>
<evidence type="ECO:0000256" key="10">
    <source>
        <dbReference type="ARBA" id="ARBA00023004"/>
    </source>
</evidence>
<feature type="transmembrane region" description="Helical" evidence="12">
    <location>
        <begin position="186"/>
        <end position="207"/>
    </location>
</feature>
<reference evidence="13 14" key="1">
    <citation type="journal article" date="2013" name="Int. J. Syst. Evol. Microbiol.">
        <title>Tumebacillus flagellatus sp. nov., an alpha-amylase/pullulanase-producing bacterium isolated from cassava wastewater.</title>
        <authorList>
            <person name="Wang Q."/>
            <person name="Xie N."/>
            <person name="Qin Y."/>
            <person name="Shen N."/>
            <person name="Zhu J."/>
            <person name="Mi H."/>
            <person name="Huang R."/>
        </authorList>
    </citation>
    <scope>NUCLEOTIDE SEQUENCE [LARGE SCALE GENOMIC DNA]</scope>
    <source>
        <strain evidence="13 14">GST4</strain>
    </source>
</reference>
<organism evidence="13 14">
    <name type="scientific">Tumebacillus flagellatus</name>
    <dbReference type="NCBI Taxonomy" id="1157490"/>
    <lineage>
        <taxon>Bacteria</taxon>
        <taxon>Bacillati</taxon>
        <taxon>Bacillota</taxon>
        <taxon>Bacilli</taxon>
        <taxon>Bacillales</taxon>
        <taxon>Alicyclobacillaceae</taxon>
        <taxon>Tumebacillus</taxon>
    </lineage>
</organism>
<keyword evidence="9 12" id="KW-1133">Transmembrane helix</keyword>
<evidence type="ECO:0000256" key="11">
    <source>
        <dbReference type="ARBA" id="ARBA00023136"/>
    </source>
</evidence>
<evidence type="ECO:0000256" key="5">
    <source>
        <dbReference type="ARBA" id="ARBA00022617"/>
    </source>
</evidence>
<sequence>MNLDQTMLARILTMMTLSFHIIFATLGVGMPLVISIAEFLGIRRGDDHYLQMAKRWSKGYTVTVAVGVVTGTCIGLQLSLLWPTFMKLGGDAIALPLFLETFAFFFEAIFLGIYLYSWNRFSNPWIHWALGIPVLVGSSLSAFFIMTVNAFMNAPQGFKLQDGKIVDVQPILAMFNPATPTKAGHMILSAWATTAFVLACLAAYRMLKGNKQEYVKKALRLTMVLSLVFSSGTALYGDLAGKYLAKHQPEKLAAAEWHFDTGTQASLVLGGVLNEQTHEISYGVKIPYLLSFLATGSPTGEVKGLNEVAKDLQPPLFVHYLFDAMAGIGSYMVLVPLLYFLWTRKRGREVPKGLMRLIVWGGPLAMLAIQLGWVFSEVGRQPWILVGYLKTGASATTSAHVGSMVILFGLLYVFLGVAASRVLLRMFRNNPIPADVDQGREPHVA</sequence>
<gene>
    <name evidence="13" type="ORF">EL26_15445</name>
</gene>
<evidence type="ECO:0000256" key="12">
    <source>
        <dbReference type="PIRNR" id="PIRNR006446"/>
    </source>
</evidence>
<dbReference type="GO" id="GO:0020037">
    <property type="term" value="F:heme binding"/>
    <property type="evidence" value="ECO:0007669"/>
    <property type="project" value="TreeGrafter"/>
</dbReference>
<feature type="transmembrane region" description="Helical" evidence="12">
    <location>
        <begin position="354"/>
        <end position="375"/>
    </location>
</feature>
<keyword evidence="8 12" id="KW-0249">Electron transport</keyword>
<evidence type="ECO:0000256" key="6">
    <source>
        <dbReference type="ARBA" id="ARBA00022692"/>
    </source>
</evidence>
<dbReference type="PANTHER" id="PTHR30365">
    <property type="entry name" value="CYTOCHROME D UBIQUINOL OXIDASE"/>
    <property type="match status" value="1"/>
</dbReference>
<dbReference type="STRING" id="1157490.EL26_15445"/>
<feature type="transmembrane region" description="Helical" evidence="12">
    <location>
        <begin position="93"/>
        <end position="116"/>
    </location>
</feature>
<evidence type="ECO:0000256" key="3">
    <source>
        <dbReference type="ARBA" id="ARBA00022448"/>
    </source>
</evidence>
<protein>
    <submittedName>
        <fullName evidence="13">Cytochrome D ubiquinol oxidase subunit I</fullName>
    </submittedName>
</protein>
<feature type="transmembrane region" description="Helical" evidence="12">
    <location>
        <begin position="320"/>
        <end position="342"/>
    </location>
</feature>
<dbReference type="PANTHER" id="PTHR30365:SF14">
    <property type="entry name" value="CYTOCHROME BD MENAQUINOL OXIDASE SUBUNIT I-RELATED"/>
    <property type="match status" value="1"/>
</dbReference>
<proteinExistence type="inferred from homology"/>
<accession>A0A074LJX6</accession>
<keyword evidence="10 12" id="KW-0408">Iron</keyword>
<evidence type="ECO:0000256" key="8">
    <source>
        <dbReference type="ARBA" id="ARBA00022982"/>
    </source>
</evidence>
<feature type="transmembrane region" description="Helical" evidence="12">
    <location>
        <begin position="20"/>
        <end position="40"/>
    </location>
</feature>
<keyword evidence="7 12" id="KW-0479">Metal-binding</keyword>